<reference evidence="2" key="1">
    <citation type="submission" date="2018-08" db="EMBL/GenBank/DDBJ databases">
        <authorList>
            <person name="Grouzdev D.S."/>
            <person name="Krutkina M.S."/>
        </authorList>
    </citation>
    <scope>NUCLEOTIDE SEQUENCE [LARGE SCALE GENOMIC DNA]</scope>
    <source>
        <strain evidence="2">4-11</strain>
    </source>
</reference>
<evidence type="ECO:0000313" key="2">
    <source>
        <dbReference type="Proteomes" id="UP000264002"/>
    </source>
</evidence>
<dbReference type="Proteomes" id="UP000264002">
    <property type="component" value="Unassembled WGS sequence"/>
</dbReference>
<dbReference type="EMBL" id="QUWK01000006">
    <property type="protein sequence ID" value="RFU94923.1"/>
    <property type="molecule type" value="Genomic_DNA"/>
</dbReference>
<keyword evidence="2" id="KW-1185">Reference proteome</keyword>
<gene>
    <name evidence="1" type="ORF">DYP60_06775</name>
</gene>
<dbReference type="RefSeq" id="WP_117330132.1">
    <property type="nucleotide sequence ID" value="NZ_QUWK01000006.1"/>
</dbReference>
<comment type="caution">
    <text evidence="1">The sequence shown here is derived from an EMBL/GenBank/DDBJ whole genome shotgun (WGS) entry which is preliminary data.</text>
</comment>
<evidence type="ECO:0000313" key="1">
    <source>
        <dbReference type="EMBL" id="RFU94923.1"/>
    </source>
</evidence>
<sequence length="333" mass="39567">MQWLPLSEEESKTLTNQVVCYQQDQTNTTLYRTIHSKTQQILYALPYYLRLLEEEDCSEFLLFCYNTIDYYLTTYRIGRLSYIGYLTQVVRKRTKYFITQKRAMIAREKLIYASERYQNPQVYKEPELTAETASYTAFEGFLVSKMDSLPSLFNRLLHERKTSGKMPLPHLQRLKQELSAPVNRKRFLIVLSLAPQLANEYLLEDLAALLEVDAHLLNQYLNTANLLLEEKERCRKEFIATSNRHFRRLLEIEGDLQTEIDTAAIERLETLRDWTIRVYKAKVNQIRNMEFRLSHYQLGKLLHIPKGTIDSSVHYMKRVLRQYMDELSDNEYL</sequence>
<proteinExistence type="predicted"/>
<dbReference type="AlphaFoldDB" id="A0A372MHJ2"/>
<name>A0A372MHJ2_9SPIR</name>
<reference evidence="1 2" key="2">
    <citation type="submission" date="2018-09" db="EMBL/GenBank/DDBJ databases">
        <title>Genome of Sphaerochaeta halotolerans strain 4-11.</title>
        <authorList>
            <person name="Nazina T.N."/>
            <person name="Sokolova D.S."/>
        </authorList>
    </citation>
    <scope>NUCLEOTIDE SEQUENCE [LARGE SCALE GENOMIC DNA]</scope>
    <source>
        <strain evidence="1 2">4-11</strain>
    </source>
</reference>
<accession>A0A372MHJ2</accession>
<organism evidence="1 2">
    <name type="scientific">Sphaerochaeta halotolerans</name>
    <dbReference type="NCBI Taxonomy" id="2293840"/>
    <lineage>
        <taxon>Bacteria</taxon>
        <taxon>Pseudomonadati</taxon>
        <taxon>Spirochaetota</taxon>
        <taxon>Spirochaetia</taxon>
        <taxon>Spirochaetales</taxon>
        <taxon>Sphaerochaetaceae</taxon>
        <taxon>Sphaerochaeta</taxon>
    </lineage>
</organism>
<protein>
    <submittedName>
        <fullName evidence="1">Uncharacterized protein</fullName>
    </submittedName>
</protein>